<dbReference type="PANTHER" id="PTHR47691:SF3">
    <property type="entry name" value="HTH-TYPE TRANSCRIPTIONAL REGULATOR RV0890C-RELATED"/>
    <property type="match status" value="1"/>
</dbReference>
<evidence type="ECO:0000259" key="2">
    <source>
        <dbReference type="Pfam" id="PF13271"/>
    </source>
</evidence>
<dbReference type="InterPro" id="IPR027417">
    <property type="entry name" value="P-loop_NTPase"/>
</dbReference>
<dbReference type="Pfam" id="PF13271">
    <property type="entry name" value="DUF4062"/>
    <property type="match status" value="1"/>
</dbReference>
<evidence type="ECO:0008006" key="6">
    <source>
        <dbReference type="Google" id="ProtNLM"/>
    </source>
</evidence>
<dbReference type="SUPFAM" id="SSF48452">
    <property type="entry name" value="TPR-like"/>
    <property type="match status" value="1"/>
</dbReference>
<dbReference type="Gene3D" id="3.40.50.300">
    <property type="entry name" value="P-loop containing nucleotide triphosphate hydrolases"/>
    <property type="match status" value="1"/>
</dbReference>
<keyword evidence="5" id="KW-1185">Reference proteome</keyword>
<dbReference type="InterPro" id="IPR002182">
    <property type="entry name" value="NB-ARC"/>
</dbReference>
<comment type="caution">
    <text evidence="4">The sequence shown here is derived from an EMBL/GenBank/DDBJ whole genome shotgun (WGS) entry which is preliminary data.</text>
</comment>
<dbReference type="Pfam" id="PF25872">
    <property type="entry name" value="HTH_77"/>
    <property type="match status" value="1"/>
</dbReference>
<feature type="domain" description="NB-ARC" evidence="1">
    <location>
        <begin position="186"/>
        <end position="312"/>
    </location>
</feature>
<dbReference type="EMBL" id="BONJ01000001">
    <property type="protein sequence ID" value="GIG11917.1"/>
    <property type="molecule type" value="Genomic_DNA"/>
</dbReference>
<dbReference type="PANTHER" id="PTHR47691">
    <property type="entry name" value="REGULATOR-RELATED"/>
    <property type="match status" value="1"/>
</dbReference>
<feature type="domain" description="DUF4062" evidence="2">
    <location>
        <begin position="20"/>
        <end position="101"/>
    </location>
</feature>
<dbReference type="PRINTS" id="PR00364">
    <property type="entry name" value="DISEASERSIST"/>
</dbReference>
<dbReference type="InterPro" id="IPR058852">
    <property type="entry name" value="HTH_77"/>
</dbReference>
<name>A0A8J3L4E6_9ACTN</name>
<dbReference type="InterPro" id="IPR011990">
    <property type="entry name" value="TPR-like_helical_dom_sf"/>
</dbReference>
<dbReference type="Pfam" id="PF00931">
    <property type="entry name" value="NB-ARC"/>
    <property type="match status" value="1"/>
</dbReference>
<dbReference type="Gene3D" id="1.25.40.10">
    <property type="entry name" value="Tetratricopeptide repeat domain"/>
    <property type="match status" value="1"/>
</dbReference>
<dbReference type="GO" id="GO:0043531">
    <property type="term" value="F:ADP binding"/>
    <property type="evidence" value="ECO:0007669"/>
    <property type="project" value="InterPro"/>
</dbReference>
<dbReference type="SUPFAM" id="SSF52540">
    <property type="entry name" value="P-loop containing nucleoside triphosphate hydrolases"/>
    <property type="match status" value="1"/>
</dbReference>
<reference evidence="4" key="1">
    <citation type="submission" date="2021-01" db="EMBL/GenBank/DDBJ databases">
        <title>Whole genome shotgun sequence of Catellatospora methionotrophica NBRC 14553.</title>
        <authorList>
            <person name="Komaki H."/>
            <person name="Tamura T."/>
        </authorList>
    </citation>
    <scope>NUCLEOTIDE SEQUENCE</scope>
    <source>
        <strain evidence="4">NBRC 14553</strain>
    </source>
</reference>
<sequence length="854" mass="93370">MPDTGTQWSTTIRTPDQRLRVFVSSTLVELAAERDAARTAIEQLRLAPVMFESGARPHPAQAVYRSYLAQSDVFIGIYGDSYGWVGPGMTVSGLEDELQRAGHLPRLLYVRSPAPDREPALGAMIDRIRDGGESAYKKFSDAAQLHELILNDLATLLAERFDRPPRDEPPAGVAPPTPVTALVGRDDDVDRIVGLLDSGDRRLVVLTGTGGIGKTRLALAAMRRAAADRRDGAAFVDLSAITDARLVPDTIAQTLDLVVQGRENALDALRRRLSDRDMLIVLDNFEQVLDAAPVVADLLQHAPLLHILVTSRVVLRIRGEQEWPVQALALPPAHGEPDALAQAPALRLFVDRVRDVQPGFALTEQNTPVLAELCRRLGGLPLALELAAAWMRLLTPEQMLTQLFGRLEQQGTLVDLPDRQQTMSRTISWSYDLLPASAQALLTRLSVFADPFTVDGVVAVCSTDGADVIEDLSALMDSSMVSPVDRTDGERGFQLLEPIRRFAAARLTDPDHTLGRLHGHVLDVLKAADTRTGSQDLLMRRLDSEQLNLQVVLAWVGRTGQPSGPLVRALGDAWLWMLACGLLRQNAELWKQLQALPPGGLRTDGDRLAMQWLTANRLLNDGDFDQAGALIDQMMPHARRLESPGRLALLLTTRAITLPRGAHQHAGQLFEQAQELARGANDPLVRGYLLSHHGLLSCVDGQPARARDQHRETLDIADTLNDANLHAEAEYELAWDDLVLTDPVSAHPHLVAAEQGYRRLDHLDGLTRCLGALSELAVQHGEHHLAVRLAGSAAAAREQIGLTPWPSVAELEQRTTDGLRATLPDDVYRAQFDTGRRLTVQDALAEAHALPGHP</sequence>
<proteinExistence type="predicted"/>
<organism evidence="4 5">
    <name type="scientific">Catellatospora methionotrophica</name>
    <dbReference type="NCBI Taxonomy" id="121620"/>
    <lineage>
        <taxon>Bacteria</taxon>
        <taxon>Bacillati</taxon>
        <taxon>Actinomycetota</taxon>
        <taxon>Actinomycetes</taxon>
        <taxon>Micromonosporales</taxon>
        <taxon>Micromonosporaceae</taxon>
        <taxon>Catellatospora</taxon>
    </lineage>
</organism>
<evidence type="ECO:0000313" key="4">
    <source>
        <dbReference type="EMBL" id="GIG11917.1"/>
    </source>
</evidence>
<evidence type="ECO:0000259" key="1">
    <source>
        <dbReference type="Pfam" id="PF00931"/>
    </source>
</evidence>
<dbReference type="RefSeq" id="WP_166380506.1">
    <property type="nucleotide sequence ID" value="NZ_BAAATT010000011.1"/>
</dbReference>
<dbReference type="InterPro" id="IPR025139">
    <property type="entry name" value="DUF4062"/>
</dbReference>
<accession>A0A8J3L4E6</accession>
<feature type="domain" description="Winged helix-turn-helix" evidence="3">
    <location>
        <begin position="435"/>
        <end position="507"/>
    </location>
</feature>
<dbReference type="Proteomes" id="UP000660339">
    <property type="component" value="Unassembled WGS sequence"/>
</dbReference>
<evidence type="ECO:0000259" key="3">
    <source>
        <dbReference type="Pfam" id="PF25872"/>
    </source>
</evidence>
<evidence type="ECO:0000313" key="5">
    <source>
        <dbReference type="Proteomes" id="UP000660339"/>
    </source>
</evidence>
<dbReference type="AlphaFoldDB" id="A0A8J3L4E6"/>
<protein>
    <recommendedName>
        <fullName evidence="6">ATPase</fullName>
    </recommendedName>
</protein>
<gene>
    <name evidence="4" type="ORF">Cme02nite_02490</name>
</gene>